<evidence type="ECO:0000259" key="1">
    <source>
        <dbReference type="Pfam" id="PF10040"/>
    </source>
</evidence>
<dbReference type="STRING" id="1817863.A2Y62_11525"/>
<organism evidence="2 3">
    <name type="scientific">Candidatus Fischerbacteria bacterium RBG_13_37_8</name>
    <dbReference type="NCBI Taxonomy" id="1817863"/>
    <lineage>
        <taxon>Bacteria</taxon>
        <taxon>Candidatus Fischeribacteriota</taxon>
    </lineage>
</organism>
<dbReference type="Pfam" id="PF10040">
    <property type="entry name" value="CRISPR_Cas6"/>
    <property type="match status" value="1"/>
</dbReference>
<gene>
    <name evidence="2" type="ORF">A2Y62_11525</name>
</gene>
<dbReference type="Proteomes" id="UP000178943">
    <property type="component" value="Unassembled WGS sequence"/>
</dbReference>
<proteinExistence type="predicted"/>
<reference evidence="2 3" key="1">
    <citation type="journal article" date="2016" name="Nat. Commun.">
        <title>Thousands of microbial genomes shed light on interconnected biogeochemical processes in an aquifer system.</title>
        <authorList>
            <person name="Anantharaman K."/>
            <person name="Brown C.T."/>
            <person name="Hug L.A."/>
            <person name="Sharon I."/>
            <person name="Castelle C.J."/>
            <person name="Probst A.J."/>
            <person name="Thomas B.C."/>
            <person name="Singh A."/>
            <person name="Wilkins M.J."/>
            <person name="Karaoz U."/>
            <person name="Brodie E.L."/>
            <person name="Williams K.H."/>
            <person name="Hubbard S.S."/>
            <person name="Banfield J.F."/>
        </authorList>
    </citation>
    <scope>NUCLEOTIDE SEQUENCE [LARGE SCALE GENOMIC DNA]</scope>
</reference>
<dbReference type="InterPro" id="IPR019267">
    <property type="entry name" value="CRISPR-assoc_Cas6_C"/>
</dbReference>
<evidence type="ECO:0000313" key="2">
    <source>
        <dbReference type="EMBL" id="OGF68321.1"/>
    </source>
</evidence>
<protein>
    <recommendedName>
        <fullName evidence="1">CRISPR-associated protein Cas6 C-terminal domain-containing protein</fullName>
    </recommendedName>
</protein>
<dbReference type="EMBL" id="MFGW01000002">
    <property type="protein sequence ID" value="OGF68321.1"/>
    <property type="molecule type" value="Genomic_DNA"/>
</dbReference>
<comment type="caution">
    <text evidence="2">The sequence shown here is derived from an EMBL/GenBank/DDBJ whole genome shotgun (WGS) entry which is preliminary data.</text>
</comment>
<dbReference type="Gene3D" id="3.30.70.1900">
    <property type="match status" value="1"/>
</dbReference>
<accession>A0A1F5VZ43</accession>
<feature type="domain" description="CRISPR-associated protein Cas6 C-terminal" evidence="1">
    <location>
        <begin position="189"/>
        <end position="317"/>
    </location>
</feature>
<dbReference type="AlphaFoldDB" id="A0A1F5VZ43"/>
<sequence length="328" mass="37304">MLNGFCLAHYRFTILPESTISLPMFNKGSILRGAFGSSLRKLICTMGAEAVCETCMLKEKCAYVLIFNPINLHPAKRLYNTPRGYVLKPSLDNEKEYSADKPLTFDMILIGDRIEYLPYVIVPLMELSRAGLGFNRGKFTLHNIEVIKNGSAESIYDPSANMVKNIRKQITAEEIMHTASRLNPHELTLHFLTPTRIKYNSTGERGGSELVRIPEFHHLIRRLRDRINALSLAYCGAPLDLDFRGIADRAQSITIRNHHMEWLPLLRYRSFHPSLHDQSGFIGPITYAGDLAEFLPLLLLGEYTHVGEDAVFGSGWYKIMNLNEFKEE</sequence>
<evidence type="ECO:0000313" key="3">
    <source>
        <dbReference type="Proteomes" id="UP000178943"/>
    </source>
</evidence>
<name>A0A1F5VZ43_9BACT</name>